<organism evidence="4 5">
    <name type="scientific">Apatococcus fuscideae</name>
    <dbReference type="NCBI Taxonomy" id="2026836"/>
    <lineage>
        <taxon>Eukaryota</taxon>
        <taxon>Viridiplantae</taxon>
        <taxon>Chlorophyta</taxon>
        <taxon>core chlorophytes</taxon>
        <taxon>Trebouxiophyceae</taxon>
        <taxon>Chlorellales</taxon>
        <taxon>Chlorellaceae</taxon>
        <taxon>Apatococcus</taxon>
    </lineage>
</organism>
<feature type="chain" id="PRO_5043676924" evidence="3">
    <location>
        <begin position="26"/>
        <end position="484"/>
    </location>
</feature>
<evidence type="ECO:0000256" key="2">
    <source>
        <dbReference type="SAM" id="Phobius"/>
    </source>
</evidence>
<reference evidence="4 5" key="1">
    <citation type="journal article" date="2024" name="Nat. Commun.">
        <title>Phylogenomics reveals the evolutionary origins of lichenization in chlorophyte algae.</title>
        <authorList>
            <person name="Puginier C."/>
            <person name="Libourel C."/>
            <person name="Otte J."/>
            <person name="Skaloud P."/>
            <person name="Haon M."/>
            <person name="Grisel S."/>
            <person name="Petersen M."/>
            <person name="Berrin J.G."/>
            <person name="Delaux P.M."/>
            <person name="Dal Grande F."/>
            <person name="Keller J."/>
        </authorList>
    </citation>
    <scope>NUCLEOTIDE SEQUENCE [LARGE SCALE GENOMIC DNA]</scope>
    <source>
        <strain evidence="4 5">SAG 2523</strain>
    </source>
</reference>
<evidence type="ECO:0000256" key="3">
    <source>
        <dbReference type="SAM" id="SignalP"/>
    </source>
</evidence>
<name>A0AAW1SMB8_9CHLO</name>
<feature type="compositionally biased region" description="Low complexity" evidence="1">
    <location>
        <begin position="128"/>
        <end position="141"/>
    </location>
</feature>
<feature type="transmembrane region" description="Helical" evidence="2">
    <location>
        <begin position="273"/>
        <end position="292"/>
    </location>
</feature>
<protein>
    <submittedName>
        <fullName evidence="4">Uncharacterized protein</fullName>
    </submittedName>
</protein>
<keyword evidence="2" id="KW-0812">Transmembrane</keyword>
<feature type="compositionally biased region" description="Pro residues" evidence="1">
    <location>
        <begin position="428"/>
        <end position="438"/>
    </location>
</feature>
<accession>A0AAW1SMB8</accession>
<dbReference type="AlphaFoldDB" id="A0AAW1SMB8"/>
<feature type="compositionally biased region" description="Acidic residues" evidence="1">
    <location>
        <begin position="107"/>
        <end position="127"/>
    </location>
</feature>
<dbReference type="EMBL" id="JALJOV010001528">
    <property type="protein sequence ID" value="KAK9846767.1"/>
    <property type="molecule type" value="Genomic_DNA"/>
</dbReference>
<keyword evidence="5" id="KW-1185">Reference proteome</keyword>
<sequence>MASRTCGLAILLLATLLGCAGQAQADQNTRRRLGENLSKVSAAQMTAVRATIRVVGPDVDPFNAAKQTALCDAVRSSLTTVEPDNVNVIKVSDVYSSTTSQSATTTVDDDSSSDADSSSDTDSDDDTATTSTSSSTSTGGVDDSRRRQLLGQAPKGFQATLRRHFLADDTTTLDGVTAYSLANQEDVLFELDSDNSTETAAVIAELTLAVSNGTTSAIPAALQALGYTEWGLTLESAYTSIPMPGNFTFPCSVKYGVFCLDGTGLSPAGVKGIIAACVIGFVLLIALMWFIFDIVHIQRKAVVPKPEDSAAAGLGGGSDPKAAAVAAGAGGVAGVAGAQAAKDINGTATPAPVKSHGGRFGFIDRWFEPPPSPFGTTVRVPILANSPMAAGITPYTPVSAQGGGRTGFSAPGQGVPATTANPAYVPPSVQPQATPPVEPSATSITNRAIPGLGSEASPAPAALERRSARYDGPAGIKPAGPRSK</sequence>
<evidence type="ECO:0000256" key="1">
    <source>
        <dbReference type="SAM" id="MobiDB-lite"/>
    </source>
</evidence>
<evidence type="ECO:0000313" key="4">
    <source>
        <dbReference type="EMBL" id="KAK9846767.1"/>
    </source>
</evidence>
<keyword evidence="3" id="KW-0732">Signal</keyword>
<evidence type="ECO:0000313" key="5">
    <source>
        <dbReference type="Proteomes" id="UP001485043"/>
    </source>
</evidence>
<dbReference type="PROSITE" id="PS51257">
    <property type="entry name" value="PROKAR_LIPOPROTEIN"/>
    <property type="match status" value="1"/>
</dbReference>
<gene>
    <name evidence="4" type="ORF">WJX84_008117</name>
</gene>
<feature type="signal peptide" evidence="3">
    <location>
        <begin position="1"/>
        <end position="25"/>
    </location>
</feature>
<proteinExistence type="predicted"/>
<dbReference type="Proteomes" id="UP001485043">
    <property type="component" value="Unassembled WGS sequence"/>
</dbReference>
<feature type="region of interest" description="Disordered" evidence="1">
    <location>
        <begin position="99"/>
        <end position="147"/>
    </location>
</feature>
<feature type="region of interest" description="Disordered" evidence="1">
    <location>
        <begin position="428"/>
        <end position="484"/>
    </location>
</feature>
<keyword evidence="2" id="KW-1133">Transmembrane helix</keyword>
<comment type="caution">
    <text evidence="4">The sequence shown here is derived from an EMBL/GenBank/DDBJ whole genome shotgun (WGS) entry which is preliminary data.</text>
</comment>
<keyword evidence="2" id="KW-0472">Membrane</keyword>